<dbReference type="Pfam" id="PF00563">
    <property type="entry name" value="EAL"/>
    <property type="match status" value="1"/>
</dbReference>
<dbReference type="InterPro" id="IPR035919">
    <property type="entry name" value="EAL_sf"/>
</dbReference>
<dbReference type="STRING" id="1481914.JCM19241_4918"/>
<dbReference type="InterPro" id="IPR050706">
    <property type="entry name" value="Cyclic-di-GMP_PDE-like"/>
</dbReference>
<evidence type="ECO:0000313" key="3">
    <source>
        <dbReference type="Proteomes" id="UP000031666"/>
    </source>
</evidence>
<proteinExistence type="predicted"/>
<dbReference type="PANTHER" id="PTHR33121:SF79">
    <property type="entry name" value="CYCLIC DI-GMP PHOSPHODIESTERASE PDED-RELATED"/>
    <property type="match status" value="1"/>
</dbReference>
<dbReference type="Proteomes" id="UP000031666">
    <property type="component" value="Unassembled WGS sequence"/>
</dbReference>
<name>A0A0B8QT70_9VIBR</name>
<reference evidence="2 3" key="2">
    <citation type="submission" date="2015-01" db="EMBL/GenBank/DDBJ databases">
        <authorList>
            <consortium name="NBRP consortium"/>
            <person name="Sawabe T."/>
            <person name="Meirelles P."/>
            <person name="Feng G."/>
            <person name="Sayaka M."/>
            <person name="Hattori M."/>
            <person name="Ohkuma M."/>
        </authorList>
    </citation>
    <scope>NUCLEOTIDE SEQUENCE [LARGE SCALE GENOMIC DNA]</scope>
    <source>
        <strain evidence="3">JCM 19241</strain>
    </source>
</reference>
<dbReference type="CDD" id="cd01948">
    <property type="entry name" value="EAL"/>
    <property type="match status" value="1"/>
</dbReference>
<accession>A0A0B8QT70</accession>
<dbReference type="SUPFAM" id="SSF141868">
    <property type="entry name" value="EAL domain-like"/>
    <property type="match status" value="1"/>
</dbReference>
<dbReference type="InterPro" id="IPR001633">
    <property type="entry name" value="EAL_dom"/>
</dbReference>
<dbReference type="SMART" id="SM00052">
    <property type="entry name" value="EAL"/>
    <property type="match status" value="1"/>
</dbReference>
<dbReference type="GO" id="GO:0071111">
    <property type="term" value="F:cyclic-guanylate-specific phosphodiesterase activity"/>
    <property type="evidence" value="ECO:0007669"/>
    <property type="project" value="InterPro"/>
</dbReference>
<dbReference type="Gene3D" id="3.20.20.450">
    <property type="entry name" value="EAL domain"/>
    <property type="match status" value="1"/>
</dbReference>
<evidence type="ECO:0000259" key="1">
    <source>
        <dbReference type="PROSITE" id="PS50883"/>
    </source>
</evidence>
<reference evidence="2 3" key="1">
    <citation type="submission" date="2015-01" db="EMBL/GenBank/DDBJ databases">
        <title>Vibrio sp. C94 JCM 19241 whole genome shotgun sequence.</title>
        <authorList>
            <person name="Sawabe T."/>
            <person name="Meirelles P."/>
            <person name="Feng G."/>
            <person name="Sayaka M."/>
            <person name="Hattori M."/>
            <person name="Ohkuma M."/>
        </authorList>
    </citation>
    <scope>NUCLEOTIDE SEQUENCE [LARGE SCALE GENOMIC DNA]</scope>
    <source>
        <strain evidence="3">JCM 19241</strain>
    </source>
</reference>
<sequence length="263" mass="29960">MNLIRTRQLDVHFQPVVSLRTGRIAKFEALCRFPQAAQEFGVQEMVLAAESLGVVHTLDKVVCEKAMSYFQRILSRCEDEVQLSVNCSLLDEEHGLQYLSDLFNLIQTSTNKPNQVGIEITESSYFANSLNNSNLINAIRNKGVQIFVDDFGTGNSSFSYFNDFQFDVLKIDRNFIQDIHKVRQKYFAVKMLVELSHELGISVVAEGVECEEELEILKEFDVDFVQGYLFSKPLSMEAIMEVDEVNELIQVDSNLDLAYQNVS</sequence>
<dbReference type="EMBL" id="BBSC01000012">
    <property type="protein sequence ID" value="GAM78213.1"/>
    <property type="molecule type" value="Genomic_DNA"/>
</dbReference>
<gene>
    <name evidence="2" type="ORF">JCM19241_4918</name>
</gene>
<dbReference type="AlphaFoldDB" id="A0A0B8QT70"/>
<dbReference type="PROSITE" id="PS50883">
    <property type="entry name" value="EAL"/>
    <property type="match status" value="1"/>
</dbReference>
<dbReference type="PANTHER" id="PTHR33121">
    <property type="entry name" value="CYCLIC DI-GMP PHOSPHODIESTERASE PDEF"/>
    <property type="match status" value="1"/>
</dbReference>
<evidence type="ECO:0000313" key="2">
    <source>
        <dbReference type="EMBL" id="GAM78213.1"/>
    </source>
</evidence>
<organism evidence="2 3">
    <name type="scientific">Vibrio ishigakensis</name>
    <dbReference type="NCBI Taxonomy" id="1481914"/>
    <lineage>
        <taxon>Bacteria</taxon>
        <taxon>Pseudomonadati</taxon>
        <taxon>Pseudomonadota</taxon>
        <taxon>Gammaproteobacteria</taxon>
        <taxon>Vibrionales</taxon>
        <taxon>Vibrionaceae</taxon>
        <taxon>Vibrio</taxon>
    </lineage>
</organism>
<comment type="caution">
    <text evidence="2">The sequence shown here is derived from an EMBL/GenBank/DDBJ whole genome shotgun (WGS) entry which is preliminary data.</text>
</comment>
<feature type="domain" description="EAL" evidence="1">
    <location>
        <begin position="1"/>
        <end position="247"/>
    </location>
</feature>
<protein>
    <submittedName>
        <fullName evidence="2">Diguanylate cyclase</fullName>
    </submittedName>
</protein>